<dbReference type="STRING" id="247156.NFA_40380"/>
<dbReference type="GeneID" id="61134685"/>
<accession>Q5YSF5</accession>
<reference evidence="1 2" key="1">
    <citation type="journal article" date="2004" name="Proc. Natl. Acad. Sci. U.S.A.">
        <title>The complete genomic sequence of Nocardia farcinica IFM 10152.</title>
        <authorList>
            <person name="Ishikawa J."/>
            <person name="Yamashita A."/>
            <person name="Mikami Y."/>
            <person name="Hoshino Y."/>
            <person name="Kurita H."/>
            <person name="Hotta K."/>
            <person name="Shiba T."/>
            <person name="Hattori M."/>
        </authorList>
    </citation>
    <scope>NUCLEOTIDE SEQUENCE [LARGE SCALE GENOMIC DNA]</scope>
    <source>
        <strain evidence="1 2">IFM 10152</strain>
    </source>
</reference>
<organism evidence="1 2">
    <name type="scientific">Nocardia farcinica (strain IFM 10152)</name>
    <dbReference type="NCBI Taxonomy" id="247156"/>
    <lineage>
        <taxon>Bacteria</taxon>
        <taxon>Bacillati</taxon>
        <taxon>Actinomycetota</taxon>
        <taxon>Actinomycetes</taxon>
        <taxon>Mycobacteriales</taxon>
        <taxon>Nocardiaceae</taxon>
        <taxon>Nocardia</taxon>
    </lineage>
</organism>
<keyword evidence="2" id="KW-1185">Reference proteome</keyword>
<sequence length="136" mass="15324">MNRVDTASILDLISQYDQREIDADTITHWHQHISHLDRATVEEAIHIHHKTSAYRITPEAVLDITQQIQTRTATPPAPKRRARMTTYTITGAINDHCPDCGAQPGHTCTRHGHETAMPCISRLLGRPVGNRQQPTH</sequence>
<dbReference type="KEGG" id="nfa:NFA_40380"/>
<name>Q5YSF5_NOCFA</name>
<dbReference type="HOGENOM" id="CLU_1873276_0_0_11"/>
<protein>
    <submittedName>
        <fullName evidence="1">Uncharacterized protein</fullName>
    </submittedName>
</protein>
<dbReference type="OrthoDB" id="4556883at2"/>
<evidence type="ECO:0000313" key="2">
    <source>
        <dbReference type="Proteomes" id="UP000006820"/>
    </source>
</evidence>
<dbReference type="RefSeq" id="WP_011210571.1">
    <property type="nucleotide sequence ID" value="NC_006361.1"/>
</dbReference>
<dbReference type="EMBL" id="AP006618">
    <property type="protein sequence ID" value="BAD58886.1"/>
    <property type="molecule type" value="Genomic_DNA"/>
</dbReference>
<evidence type="ECO:0000313" key="1">
    <source>
        <dbReference type="EMBL" id="BAD58886.1"/>
    </source>
</evidence>
<proteinExistence type="predicted"/>
<dbReference type="Proteomes" id="UP000006820">
    <property type="component" value="Chromosome"/>
</dbReference>
<dbReference type="AlphaFoldDB" id="Q5YSF5"/>
<gene>
    <name evidence="1" type="ordered locus">NFA_40380</name>
</gene>